<dbReference type="EMBL" id="SFAV01000058">
    <property type="protein sequence ID" value="TRU91397.1"/>
    <property type="molecule type" value="Genomic_DNA"/>
</dbReference>
<evidence type="ECO:0000313" key="3">
    <source>
        <dbReference type="Proteomes" id="UP000319191"/>
    </source>
</evidence>
<gene>
    <name evidence="2" type="ORF">EWV54_04630</name>
</gene>
<name>A0A552J6N4_9CHRO</name>
<accession>A0A552J6N4</accession>
<organism evidence="2 3">
    <name type="scientific">Microcystis novacekii Mn_MB_F_20050700_S1D</name>
    <dbReference type="NCBI Taxonomy" id="2486266"/>
    <lineage>
        <taxon>Bacteria</taxon>
        <taxon>Bacillati</taxon>
        <taxon>Cyanobacteriota</taxon>
        <taxon>Cyanophyceae</taxon>
        <taxon>Oscillatoriophycideae</taxon>
        <taxon>Chroococcales</taxon>
        <taxon>Microcystaceae</taxon>
        <taxon>Microcystis</taxon>
    </lineage>
</organism>
<dbReference type="AlphaFoldDB" id="A0A552J6N4"/>
<comment type="caution">
    <text evidence="2">The sequence shown here is derived from an EMBL/GenBank/DDBJ whole genome shotgun (WGS) entry which is preliminary data.</text>
</comment>
<dbReference type="InterPro" id="IPR018739">
    <property type="entry name" value="DUF2281"/>
</dbReference>
<evidence type="ECO:0000313" key="2">
    <source>
        <dbReference type="EMBL" id="TRU91397.1"/>
    </source>
</evidence>
<sequence length="76" mass="9013">MNIDTEIWQTIAAMPESLKQELLHYTKYLMVNYSQDIPPEQHPVKKRRSGILKGTFVLPLPDDFDEPLEDFKEYME</sequence>
<proteinExistence type="predicted"/>
<evidence type="ECO:0000259" key="1">
    <source>
        <dbReference type="Pfam" id="PF10047"/>
    </source>
</evidence>
<reference evidence="2 3" key="1">
    <citation type="submission" date="2019-01" db="EMBL/GenBank/DDBJ databases">
        <title>Coherence of Microcystis species and biogeography revealed through population genomics.</title>
        <authorList>
            <person name="Perez-Carrascal O.M."/>
            <person name="Terrat Y."/>
            <person name="Giani A."/>
            <person name="Fortin N."/>
            <person name="Tromas N."/>
            <person name="Shapiro B.J."/>
        </authorList>
    </citation>
    <scope>NUCLEOTIDE SEQUENCE [LARGE SCALE GENOMIC DNA]</scope>
    <source>
        <strain evidence="2">Mn_MB_F_20050700_S1D</strain>
    </source>
</reference>
<dbReference type="Proteomes" id="UP000319191">
    <property type="component" value="Unassembled WGS sequence"/>
</dbReference>
<protein>
    <submittedName>
        <fullName evidence="2">DUF2281 domain-containing protein</fullName>
    </submittedName>
</protein>
<feature type="domain" description="DUF2281" evidence="1">
    <location>
        <begin position="6"/>
        <end position="74"/>
    </location>
</feature>
<dbReference type="Pfam" id="PF10047">
    <property type="entry name" value="DUF2281"/>
    <property type="match status" value="1"/>
</dbReference>